<comment type="similarity">
    <text evidence="2">Belongs to the tweety family.</text>
</comment>
<keyword evidence="16" id="KW-1185">Reference proteome</keyword>
<dbReference type="RefSeq" id="XP_004351948.1">
    <property type="nucleotide sequence ID" value="XM_004351896.1"/>
</dbReference>
<evidence type="ECO:0000256" key="10">
    <source>
        <dbReference type="ARBA" id="ARBA00023180"/>
    </source>
</evidence>
<dbReference type="GO" id="GO:0072320">
    <property type="term" value="F:volume-sensitive chloride channel activity"/>
    <property type="evidence" value="ECO:0007669"/>
    <property type="project" value="TreeGrafter"/>
</dbReference>
<keyword evidence="9" id="KW-0869">Chloride channel</keyword>
<dbReference type="GO" id="GO:0005886">
    <property type="term" value="C:plasma membrane"/>
    <property type="evidence" value="ECO:0007669"/>
    <property type="project" value="UniProtKB-SubCell"/>
</dbReference>
<feature type="transmembrane region" description="Helical" evidence="14">
    <location>
        <begin position="224"/>
        <end position="246"/>
    </location>
</feature>
<dbReference type="EMBL" id="GL883026">
    <property type="protein sequence ID" value="EGG15228.1"/>
    <property type="molecule type" value="Genomic_DNA"/>
</dbReference>
<dbReference type="AlphaFoldDB" id="F4Q959"/>
<evidence type="ECO:0000313" key="15">
    <source>
        <dbReference type="EMBL" id="EGG15228.1"/>
    </source>
</evidence>
<reference evidence="16" key="1">
    <citation type="journal article" date="2011" name="Genome Res.">
        <title>Phylogeny-wide analysis of social amoeba genomes highlights ancient origins for complex intercellular communication.</title>
        <authorList>
            <person name="Heidel A.J."/>
            <person name="Lawal H.M."/>
            <person name="Felder M."/>
            <person name="Schilde C."/>
            <person name="Helps N.R."/>
            <person name="Tunggal B."/>
            <person name="Rivero F."/>
            <person name="John U."/>
            <person name="Schleicher M."/>
            <person name="Eichinger L."/>
            <person name="Platzer M."/>
            <person name="Noegel A.A."/>
            <person name="Schaap P."/>
            <person name="Gloeckner G."/>
        </authorList>
    </citation>
    <scope>NUCLEOTIDE SEQUENCE [LARGE SCALE GENOMIC DNA]</scope>
    <source>
        <strain evidence="16">SH3</strain>
    </source>
</reference>
<name>F4Q959_CACFS</name>
<organism evidence="15 16">
    <name type="scientific">Cavenderia fasciculata</name>
    <name type="common">Slime mold</name>
    <name type="synonym">Dictyostelium fasciculatum</name>
    <dbReference type="NCBI Taxonomy" id="261658"/>
    <lineage>
        <taxon>Eukaryota</taxon>
        <taxon>Amoebozoa</taxon>
        <taxon>Evosea</taxon>
        <taxon>Eumycetozoa</taxon>
        <taxon>Dictyostelia</taxon>
        <taxon>Acytosteliales</taxon>
        <taxon>Cavenderiaceae</taxon>
        <taxon>Cavenderia</taxon>
    </lineage>
</organism>
<dbReference type="OMA" id="WIVPSTH"/>
<evidence type="ECO:0000256" key="12">
    <source>
        <dbReference type="ARBA" id="ARBA00023303"/>
    </source>
</evidence>
<feature type="region of interest" description="Disordered" evidence="13">
    <location>
        <begin position="576"/>
        <end position="595"/>
    </location>
</feature>
<dbReference type="Proteomes" id="UP000007797">
    <property type="component" value="Unassembled WGS sequence"/>
</dbReference>
<gene>
    <name evidence="15" type="ORF">DFA_10058</name>
</gene>
<comment type="subcellular location">
    <subcellularLocation>
        <location evidence="1">Cell membrane</location>
        <topology evidence="1">Multi-pass membrane protein</topology>
    </subcellularLocation>
</comment>
<dbReference type="OrthoDB" id="19747at2759"/>
<feature type="compositionally biased region" description="Low complexity" evidence="13">
    <location>
        <begin position="538"/>
        <end position="551"/>
    </location>
</feature>
<keyword evidence="10" id="KW-0325">Glycoprotein</keyword>
<feature type="transmembrane region" description="Helical" evidence="14">
    <location>
        <begin position="350"/>
        <end position="367"/>
    </location>
</feature>
<feature type="transmembrane region" description="Helical" evidence="14">
    <location>
        <begin position="494"/>
        <end position="513"/>
    </location>
</feature>
<evidence type="ECO:0000256" key="11">
    <source>
        <dbReference type="ARBA" id="ARBA00023214"/>
    </source>
</evidence>
<accession>F4Q959</accession>
<keyword evidence="3" id="KW-0813">Transport</keyword>
<feature type="region of interest" description="Disordered" evidence="13">
    <location>
        <begin position="538"/>
        <end position="559"/>
    </location>
</feature>
<evidence type="ECO:0000256" key="8">
    <source>
        <dbReference type="ARBA" id="ARBA00023136"/>
    </source>
</evidence>
<feature type="compositionally biased region" description="Low complexity" evidence="13">
    <location>
        <begin position="576"/>
        <end position="592"/>
    </location>
</feature>
<feature type="transmembrane region" description="Helical" evidence="14">
    <location>
        <begin position="139"/>
        <end position="163"/>
    </location>
</feature>
<keyword evidence="12" id="KW-0407">Ion channel</keyword>
<keyword evidence="6 14" id="KW-1133">Transmembrane helix</keyword>
<evidence type="ECO:0000256" key="3">
    <source>
        <dbReference type="ARBA" id="ARBA00022448"/>
    </source>
</evidence>
<evidence type="ECO:0000256" key="14">
    <source>
        <dbReference type="SAM" id="Phobius"/>
    </source>
</evidence>
<sequence length="633" mass="73345">MDMMDRWMDGFSTDCFGSIKECKLLHQLLLIILCIYIFWNGGVVVVGNDIIFGYSDSDSASSHDPAENITALIDVKPMIQMIGSERLSNRFYRVYSTIPRYNFHGQRVNDTSSIYIYANCSEQQKRDYVQSVAMTASPFLLLMVLKIVSLVAGAIIFIIYSIYQLVKHKRNRCSKNNNNNQILKRLSIQQEQDDSHLDQQFEESIIQNNNLNVYDKQTRHRIKIYFIIISLIFFLIMSLLFFNLLVNNDLHTSIVLSNQIVTTSLDYQVSTEQKIIKECKEIGIYYRLPLEVLEMFDLTMEMFNTTIKYQDDIYRYEKIRYHFVLSSIIVLFILVSFGFLATLFKMKRPIIVFIIVGLTFSIALWIVPSTHTPLSIVISDVCPQVTNIIEARSDDYYPYVQYFLECDNADIFSFIGDILSSLIVQNQAKLNYEIAAHFPQDHINELQQKIKELQIVKYDTDNILNCNNTSGAYQSLKNNICTEVLNGTSLLTTLFFVMTILFCITFIISIKIYKLLNKPRHTLLNQDELENELLLNNQNNQNNEDNENNNNHSPSRVGSQNTINININNIVDNIMNHLNSNSNHSSNQNSHHSSFKNEDLSMDLEQVEINNDDDDDYDCDNELLNPSKIRYEL</sequence>
<keyword evidence="8 14" id="KW-0472">Membrane</keyword>
<feature type="transmembrane region" description="Helical" evidence="14">
    <location>
        <begin position="321"/>
        <end position="343"/>
    </location>
</feature>
<dbReference type="InterPro" id="IPR006990">
    <property type="entry name" value="Tweety"/>
</dbReference>
<evidence type="ECO:0000256" key="4">
    <source>
        <dbReference type="ARBA" id="ARBA00022475"/>
    </source>
</evidence>
<evidence type="ECO:0000256" key="7">
    <source>
        <dbReference type="ARBA" id="ARBA00023065"/>
    </source>
</evidence>
<evidence type="ECO:0000256" key="13">
    <source>
        <dbReference type="SAM" id="MobiDB-lite"/>
    </source>
</evidence>
<dbReference type="GO" id="GO:0005229">
    <property type="term" value="F:intracellularly calcium-gated chloride channel activity"/>
    <property type="evidence" value="ECO:0007669"/>
    <property type="project" value="TreeGrafter"/>
</dbReference>
<proteinExistence type="inferred from homology"/>
<dbReference type="GeneID" id="14867496"/>
<dbReference type="KEGG" id="dfa:DFA_10058"/>
<protein>
    <submittedName>
        <fullName evidence="15">Uncharacterized protein</fullName>
    </submittedName>
</protein>
<dbReference type="Pfam" id="PF04906">
    <property type="entry name" value="Tweety"/>
    <property type="match status" value="1"/>
</dbReference>
<dbReference type="PANTHER" id="PTHR12424:SF8">
    <property type="entry name" value="PROTEIN TWEETY"/>
    <property type="match status" value="1"/>
</dbReference>
<dbReference type="PANTHER" id="PTHR12424">
    <property type="entry name" value="TWEETY-RELATED"/>
    <property type="match status" value="1"/>
</dbReference>
<evidence type="ECO:0000256" key="2">
    <source>
        <dbReference type="ARBA" id="ARBA00009849"/>
    </source>
</evidence>
<evidence type="ECO:0000256" key="1">
    <source>
        <dbReference type="ARBA" id="ARBA00004651"/>
    </source>
</evidence>
<keyword evidence="7" id="KW-0406">Ion transport</keyword>
<dbReference type="GO" id="GO:0034707">
    <property type="term" value="C:chloride channel complex"/>
    <property type="evidence" value="ECO:0007669"/>
    <property type="project" value="UniProtKB-KW"/>
</dbReference>
<evidence type="ECO:0000256" key="5">
    <source>
        <dbReference type="ARBA" id="ARBA00022692"/>
    </source>
</evidence>
<evidence type="ECO:0000256" key="6">
    <source>
        <dbReference type="ARBA" id="ARBA00022989"/>
    </source>
</evidence>
<keyword evidence="11" id="KW-0868">Chloride</keyword>
<evidence type="ECO:0000256" key="9">
    <source>
        <dbReference type="ARBA" id="ARBA00023173"/>
    </source>
</evidence>
<keyword evidence="5 14" id="KW-0812">Transmembrane</keyword>
<keyword evidence="4" id="KW-1003">Cell membrane</keyword>
<feature type="transmembrane region" description="Helical" evidence="14">
    <location>
        <begin position="28"/>
        <end position="47"/>
    </location>
</feature>
<evidence type="ECO:0000313" key="16">
    <source>
        <dbReference type="Proteomes" id="UP000007797"/>
    </source>
</evidence>